<dbReference type="SUPFAM" id="SSF49562">
    <property type="entry name" value="C2 domain (Calcium/lipid-binding domain, CaLB)"/>
    <property type="match status" value="1"/>
</dbReference>
<organism evidence="11 12">
    <name type="scientific">Xenopus laevis</name>
    <name type="common">African clawed frog</name>
    <dbReference type="NCBI Taxonomy" id="8355"/>
    <lineage>
        <taxon>Eukaryota</taxon>
        <taxon>Metazoa</taxon>
        <taxon>Chordata</taxon>
        <taxon>Craniata</taxon>
        <taxon>Vertebrata</taxon>
        <taxon>Euteleostomi</taxon>
        <taxon>Amphibia</taxon>
        <taxon>Batrachia</taxon>
        <taxon>Anura</taxon>
        <taxon>Pipoidea</taxon>
        <taxon>Pipidae</taxon>
        <taxon>Xenopodinae</taxon>
        <taxon>Xenopus</taxon>
        <taxon>Xenopus</taxon>
    </lineage>
</organism>
<evidence type="ECO:0000256" key="1">
    <source>
        <dbReference type="ARBA" id="ARBA00004370"/>
    </source>
</evidence>
<dbReference type="Pfam" id="PF00168">
    <property type="entry name" value="C2"/>
    <property type="match status" value="1"/>
</dbReference>
<evidence type="ECO:0000256" key="2">
    <source>
        <dbReference type="ARBA" id="ARBA00004613"/>
    </source>
</evidence>
<dbReference type="InterPro" id="IPR020863">
    <property type="entry name" value="MACPF_CS"/>
</dbReference>
<evidence type="ECO:0000313" key="11">
    <source>
        <dbReference type="Proteomes" id="UP000186698"/>
    </source>
</evidence>
<dbReference type="RefSeq" id="XP_018095686.1">
    <property type="nucleotide sequence ID" value="XM_018240197.2"/>
</dbReference>
<dbReference type="PANTHER" id="PTHR46096">
    <property type="entry name" value="PERFORIN-1"/>
    <property type="match status" value="1"/>
</dbReference>
<dbReference type="GO" id="GO:0005576">
    <property type="term" value="C:extracellular region"/>
    <property type="evidence" value="ECO:0007669"/>
    <property type="project" value="UniProtKB-SubCell"/>
</dbReference>
<evidence type="ECO:0000313" key="12">
    <source>
        <dbReference type="RefSeq" id="XP_018095686.1"/>
    </source>
</evidence>
<keyword evidence="4" id="KW-0964">Secreted</keyword>
<dbReference type="PANTHER" id="PTHR46096:SF6">
    <property type="entry name" value="PERFORIN-1"/>
    <property type="match status" value="1"/>
</dbReference>
<evidence type="ECO:0000256" key="6">
    <source>
        <dbReference type="ARBA" id="ARBA00023136"/>
    </source>
</evidence>
<feature type="chain" id="PRO_5035205458" evidence="8">
    <location>
        <begin position="19"/>
        <end position="545"/>
    </location>
</feature>
<dbReference type="GO" id="GO:0001771">
    <property type="term" value="P:immunological synapse formation"/>
    <property type="evidence" value="ECO:0000318"/>
    <property type="project" value="GO_Central"/>
</dbReference>
<feature type="domain" description="C2" evidence="9">
    <location>
        <begin position="419"/>
        <end position="517"/>
    </location>
</feature>
<protein>
    <submittedName>
        <fullName evidence="12">Perforin-1</fullName>
    </submittedName>
</protein>
<dbReference type="InterPro" id="IPR020864">
    <property type="entry name" value="MACPF"/>
</dbReference>
<evidence type="ECO:0000259" key="9">
    <source>
        <dbReference type="SMART" id="SM00239"/>
    </source>
</evidence>
<dbReference type="InterPro" id="IPR035892">
    <property type="entry name" value="C2_domain_sf"/>
</dbReference>
<keyword evidence="6" id="KW-0472">Membrane</keyword>
<evidence type="ECO:0000259" key="10">
    <source>
        <dbReference type="SMART" id="SM00457"/>
    </source>
</evidence>
<feature type="signal peptide" evidence="8">
    <location>
        <begin position="1"/>
        <end position="18"/>
    </location>
</feature>
<gene>
    <name evidence="12" type="primary">LOC108703893</name>
</gene>
<dbReference type="SMART" id="SM00457">
    <property type="entry name" value="MACPF"/>
    <property type="match status" value="1"/>
</dbReference>
<keyword evidence="11" id="KW-1185">Reference proteome</keyword>
<evidence type="ECO:0000256" key="3">
    <source>
        <dbReference type="ARBA" id="ARBA00009214"/>
    </source>
</evidence>
<dbReference type="GO" id="GO:0031640">
    <property type="term" value="P:killing of cells of another organism"/>
    <property type="evidence" value="ECO:0007669"/>
    <property type="project" value="UniProtKB-KW"/>
</dbReference>
<dbReference type="InterPro" id="IPR000008">
    <property type="entry name" value="C2_dom"/>
</dbReference>
<dbReference type="GeneID" id="108703893"/>
<dbReference type="GO" id="GO:0016020">
    <property type="term" value="C:membrane"/>
    <property type="evidence" value="ECO:0000318"/>
    <property type="project" value="GO_Central"/>
</dbReference>
<dbReference type="InterPro" id="IPR052784">
    <property type="entry name" value="Perforin-1_pore-forming"/>
</dbReference>
<dbReference type="GO" id="GO:0022829">
    <property type="term" value="F:wide pore channel activity"/>
    <property type="evidence" value="ECO:0000318"/>
    <property type="project" value="GO_Central"/>
</dbReference>
<reference evidence="12" key="1">
    <citation type="submission" date="2025-08" db="UniProtKB">
        <authorList>
            <consortium name="RefSeq"/>
        </authorList>
    </citation>
    <scope>IDENTIFICATION</scope>
    <source>
        <strain evidence="12">J_2021</strain>
        <tissue evidence="12">Erythrocytes</tissue>
    </source>
</reference>
<accession>A0A8J0TVL8</accession>
<dbReference type="AlphaFoldDB" id="A0A8J0TVL8"/>
<dbReference type="Proteomes" id="UP000186698">
    <property type="component" value="Chromosome 9_10L"/>
</dbReference>
<dbReference type="Gene3D" id="2.60.40.150">
    <property type="entry name" value="C2 domain"/>
    <property type="match status" value="1"/>
</dbReference>
<evidence type="ECO:0000256" key="4">
    <source>
        <dbReference type="ARBA" id="ARBA00022525"/>
    </source>
</evidence>
<dbReference type="KEGG" id="xla:108703893"/>
<keyword evidence="5" id="KW-0204">Cytolysis</keyword>
<dbReference type="Pfam" id="PF01823">
    <property type="entry name" value="MACPF"/>
    <property type="match status" value="1"/>
</dbReference>
<proteinExistence type="inferred from homology"/>
<evidence type="ECO:0000256" key="8">
    <source>
        <dbReference type="SAM" id="SignalP"/>
    </source>
</evidence>
<feature type="domain" description="MACPF" evidence="10">
    <location>
        <begin position="169"/>
        <end position="374"/>
    </location>
</feature>
<evidence type="ECO:0000256" key="5">
    <source>
        <dbReference type="ARBA" id="ARBA00022852"/>
    </source>
</evidence>
<dbReference type="SMART" id="SM00239">
    <property type="entry name" value="C2"/>
    <property type="match status" value="1"/>
</dbReference>
<keyword evidence="8" id="KW-0732">Signal</keyword>
<keyword evidence="7" id="KW-1015">Disulfide bond</keyword>
<evidence type="ECO:0000256" key="7">
    <source>
        <dbReference type="ARBA" id="ARBA00023157"/>
    </source>
</evidence>
<dbReference type="PROSITE" id="PS00279">
    <property type="entry name" value="MACPF_1"/>
    <property type="match status" value="1"/>
</dbReference>
<name>A0A8J0TVL8_XENLA</name>
<sequence>MLHPFIFLLFVVPQSSVSHMTPRPLKYGCQLGKPEECVKASFVPGHTLLGSGLNIVTMRKTRAFLLDLQAYENRNKTCTLCKNTHHQNVLEKIPIAMIDWQPETSCSRSISGSISHSKVEMANEDTSRISNDWKLGLNVSIEIIKASVAIGGSHSTMAKFAEKKSVTDKYEFLSSQLHCSVYSFRLSSDPPLSPHFAKALRRLPASYNRNTKGTYRNFIVSYGTHYITGAQVGGRLKEVTAVRTCQVAMNSMKISEVKDCLELEAAASVKIKAVDVGPSMSHKQCREKANSMSQGKDFHTIFTERMFELNGGKATFNLFDGNAGKNSEEFSAWMESLKNIPDLVTFSLNPIHNLVRFSGPQKNNLKLAVSNYISEMALQMKCSCSGKAHLSRNGDCSCFCPATKYGNSDCCPTNKGLARLVLYVTKATGLWGDYITKSDAYVKFKFDGHEERSRTVWNNDYPIWNDNYEIGMVELTAVKKFTIEVWDEDYGYDDDLLGKCSEPLMSGLNKKTCRLNHGTLSYSLKVTCATHLQGNFCQDYNPVPP</sequence>
<comment type="similarity">
    <text evidence="3">Belongs to the complement C6/C7/C8/C9 family.</text>
</comment>
<dbReference type="GO" id="GO:0051607">
    <property type="term" value="P:defense response to virus"/>
    <property type="evidence" value="ECO:0000318"/>
    <property type="project" value="GO_Central"/>
</dbReference>
<dbReference type="GO" id="GO:0001913">
    <property type="term" value="P:T cell mediated cytotoxicity"/>
    <property type="evidence" value="ECO:0000318"/>
    <property type="project" value="GO_Central"/>
</dbReference>
<dbReference type="OrthoDB" id="1366754at2759"/>
<comment type="subcellular location">
    <subcellularLocation>
        <location evidence="1">Membrane</location>
    </subcellularLocation>
    <subcellularLocation>
        <location evidence="2">Secreted</location>
    </subcellularLocation>
</comment>